<feature type="binding site" evidence="9">
    <location>
        <position position="225"/>
    </location>
    <ligand>
        <name>Mn(2+)</name>
        <dbReference type="ChEBI" id="CHEBI:29035"/>
    </ligand>
</feature>
<protein>
    <recommendedName>
        <fullName evidence="9">CRISPR-associated endonuclease Cas1</fullName>
        <ecNumber evidence="9">3.1.-.-</ecNumber>
    </recommendedName>
</protein>
<evidence type="ECO:0000256" key="6">
    <source>
        <dbReference type="ARBA" id="ARBA00023118"/>
    </source>
</evidence>
<evidence type="ECO:0000313" key="10">
    <source>
        <dbReference type="EMBL" id="CUA79981.1"/>
    </source>
</evidence>
<dbReference type="STRING" id="1325335.GCA_001418025_01290"/>
<dbReference type="GO" id="GO:0043571">
    <property type="term" value="P:maintenance of CRISPR repeat elements"/>
    <property type="evidence" value="ECO:0007669"/>
    <property type="project" value="UniProtKB-UniRule"/>
</dbReference>
<dbReference type="RefSeq" id="WP_055441044.1">
    <property type="nucleotide sequence ID" value="NZ_BAABDZ010000006.1"/>
</dbReference>
<evidence type="ECO:0000256" key="8">
    <source>
        <dbReference type="ARBA" id="ARBA00023211"/>
    </source>
</evidence>
<keyword evidence="1 9" id="KW-0540">Nuclease</keyword>
<organism evidence="10 11">
    <name type="scientific">Anoxybacillus suryakundensis</name>
    <dbReference type="NCBI Taxonomy" id="1325335"/>
    <lineage>
        <taxon>Bacteria</taxon>
        <taxon>Bacillati</taxon>
        <taxon>Bacillota</taxon>
        <taxon>Bacilli</taxon>
        <taxon>Bacillales</taxon>
        <taxon>Anoxybacillaceae</taxon>
        <taxon>Anoxybacillus</taxon>
    </lineage>
</organism>
<keyword evidence="11" id="KW-1185">Reference proteome</keyword>
<keyword evidence="8 9" id="KW-0464">Manganese</keyword>
<keyword evidence="6 9" id="KW-0051">Antiviral defense</keyword>
<evidence type="ECO:0000256" key="4">
    <source>
        <dbReference type="ARBA" id="ARBA00022801"/>
    </source>
</evidence>
<dbReference type="NCBIfam" id="TIGR03641">
    <property type="entry name" value="cas1_HMARI"/>
    <property type="match status" value="1"/>
</dbReference>
<comment type="similarity">
    <text evidence="9">Belongs to the CRISPR-associated endonuclease Cas1 family.</text>
</comment>
<keyword evidence="3 9" id="KW-0255">Endonuclease</keyword>
<feature type="binding site" evidence="9">
    <location>
        <position position="159"/>
    </location>
    <ligand>
        <name>Mn(2+)</name>
        <dbReference type="ChEBI" id="CHEBI:29035"/>
    </ligand>
</feature>
<dbReference type="Pfam" id="PF01867">
    <property type="entry name" value="Cas_Cas1"/>
    <property type="match status" value="1"/>
</dbReference>
<dbReference type="PANTHER" id="PTHR43219">
    <property type="entry name" value="CRISPR-ASSOCIATED ENDONUCLEASE CAS1"/>
    <property type="match status" value="1"/>
</dbReference>
<keyword evidence="4 9" id="KW-0378">Hydrolase</keyword>
<dbReference type="InterPro" id="IPR042206">
    <property type="entry name" value="CRISPR-assoc_Cas1_C"/>
</dbReference>
<gene>
    <name evidence="9" type="primary">cas1</name>
    <name evidence="10" type="ORF">Ga0061060_106190</name>
</gene>
<accession>A0A0K6GN81</accession>
<dbReference type="GO" id="GO:0003677">
    <property type="term" value="F:DNA binding"/>
    <property type="evidence" value="ECO:0007669"/>
    <property type="project" value="UniProtKB-KW"/>
</dbReference>
<dbReference type="GO" id="GO:0046872">
    <property type="term" value="F:metal ion binding"/>
    <property type="evidence" value="ECO:0007669"/>
    <property type="project" value="UniProtKB-UniRule"/>
</dbReference>
<dbReference type="GO" id="GO:0004520">
    <property type="term" value="F:DNA endonuclease activity"/>
    <property type="evidence" value="ECO:0007669"/>
    <property type="project" value="InterPro"/>
</dbReference>
<keyword evidence="7 9" id="KW-0238">DNA-binding</keyword>
<evidence type="ECO:0000256" key="5">
    <source>
        <dbReference type="ARBA" id="ARBA00022842"/>
    </source>
</evidence>
<dbReference type="GO" id="GO:0051607">
    <property type="term" value="P:defense response to virus"/>
    <property type="evidence" value="ECO:0007669"/>
    <property type="project" value="UniProtKB-UniRule"/>
</dbReference>
<comment type="subunit">
    <text evidence="9">Homodimer, forms a heterotetramer with a Cas2 homodimer.</text>
</comment>
<dbReference type="OrthoDB" id="9803119at2"/>
<dbReference type="InterPro" id="IPR042211">
    <property type="entry name" value="CRISPR-assoc_Cas1_N"/>
</dbReference>
<proteinExistence type="inferred from homology"/>
<dbReference type="InterPro" id="IPR019858">
    <property type="entry name" value="CRISPR-assoc_Cas1_HMARI/TNEAP"/>
</dbReference>
<dbReference type="Proteomes" id="UP000182738">
    <property type="component" value="Unassembled WGS sequence"/>
</dbReference>
<reference evidence="11" key="1">
    <citation type="submission" date="2015-08" db="EMBL/GenBank/DDBJ databases">
        <authorList>
            <person name="Varghese N."/>
        </authorList>
    </citation>
    <scope>NUCLEOTIDE SEQUENCE [LARGE SCALE GENOMIC DNA]</scope>
    <source>
        <strain evidence="11">DSM 27374</strain>
    </source>
</reference>
<dbReference type="EC" id="3.1.-.-" evidence="9"/>
<name>A0A0K6GN81_9BACL</name>
<dbReference type="GO" id="GO:0016787">
    <property type="term" value="F:hydrolase activity"/>
    <property type="evidence" value="ECO:0007669"/>
    <property type="project" value="UniProtKB-KW"/>
</dbReference>
<keyword evidence="2 9" id="KW-0479">Metal-binding</keyword>
<evidence type="ECO:0000256" key="9">
    <source>
        <dbReference type="HAMAP-Rule" id="MF_01470"/>
    </source>
</evidence>
<evidence type="ECO:0000256" key="7">
    <source>
        <dbReference type="ARBA" id="ARBA00023125"/>
    </source>
</evidence>
<evidence type="ECO:0000256" key="1">
    <source>
        <dbReference type="ARBA" id="ARBA00022722"/>
    </source>
</evidence>
<dbReference type="HAMAP" id="MF_01470">
    <property type="entry name" value="Cas1"/>
    <property type="match status" value="1"/>
</dbReference>
<evidence type="ECO:0000256" key="3">
    <source>
        <dbReference type="ARBA" id="ARBA00022759"/>
    </source>
</evidence>
<dbReference type="AlphaFoldDB" id="A0A0K6GN81"/>
<feature type="binding site" evidence="9">
    <location>
        <position position="240"/>
    </location>
    <ligand>
        <name>Mn(2+)</name>
        <dbReference type="ChEBI" id="CHEBI:29035"/>
    </ligand>
</feature>
<comment type="cofactor">
    <cofactor evidence="9">
        <name>Mg(2+)</name>
        <dbReference type="ChEBI" id="CHEBI:18420"/>
    </cofactor>
    <cofactor evidence="9">
        <name>Mn(2+)</name>
        <dbReference type="ChEBI" id="CHEBI:29035"/>
    </cofactor>
</comment>
<dbReference type="PANTHER" id="PTHR43219:SF1">
    <property type="entry name" value="CRISPR-ASSOCIATED ENDONUCLEASE CAS1"/>
    <property type="match status" value="1"/>
</dbReference>
<evidence type="ECO:0000256" key="2">
    <source>
        <dbReference type="ARBA" id="ARBA00022723"/>
    </source>
</evidence>
<keyword evidence="5 9" id="KW-0460">Magnesium</keyword>
<evidence type="ECO:0000313" key="11">
    <source>
        <dbReference type="Proteomes" id="UP000182738"/>
    </source>
</evidence>
<comment type="function">
    <text evidence="9">CRISPR (clustered regularly interspaced short palindromic repeat), is an adaptive immune system that provides protection against mobile genetic elements (viruses, transposable elements and conjugative plasmids). CRISPR clusters contain spacers, sequences complementary to antecedent mobile elements, and target invading nucleic acids. CRISPR clusters are transcribed and processed into CRISPR RNA (crRNA). Acts as a dsDNA endonuclease. Involved in the integration of spacer DNA into the CRISPR cassette.</text>
</comment>
<dbReference type="NCBIfam" id="TIGR00287">
    <property type="entry name" value="cas1"/>
    <property type="match status" value="1"/>
</dbReference>
<dbReference type="EMBL" id="CYGZ01000006">
    <property type="protein sequence ID" value="CUA79981.1"/>
    <property type="molecule type" value="Genomic_DNA"/>
</dbReference>
<dbReference type="Gene3D" id="1.20.120.920">
    <property type="entry name" value="CRISPR-associated endonuclease Cas1, C-terminal domain"/>
    <property type="match status" value="1"/>
</dbReference>
<sequence>MKRTLYIFQNGELRRKDNSLYFETEERKKYIPVENTNDIYIFGEVDVSKRFLEFASQKQIIVHYFNHYGYYTGTFYPREHLNAGHVILKQAEHYIDIQKRLDLARRFIEGSIQQMSRVLKYYRSRLEEKEVFNDVLGSFEQQLLSLSAVQSVEQLMASEGHMREKYYSTFDTIIQHPDFVFEKRTKRPPHNRLNALISFGNSIVYTMCLSEIYKTYLDPRIGFLHSTNFRRFSLNLDVAEIFKPIIVDRLIFSLVNKKMLAKKHFEKLTDGILLSEEGRKIFVSELEKKMQTTVQHRHLGKSVSYRRLIRLELYKIQKHLLGEKEYEPYAAKW</sequence>
<dbReference type="Gene3D" id="3.100.10.20">
    <property type="entry name" value="CRISPR-associated endonuclease Cas1, N-terminal domain"/>
    <property type="match status" value="1"/>
</dbReference>
<dbReference type="InterPro" id="IPR002729">
    <property type="entry name" value="CRISPR-assoc_Cas1"/>
</dbReference>
<dbReference type="CDD" id="cd09722">
    <property type="entry name" value="Cas1_I-B"/>
    <property type="match status" value="1"/>
</dbReference>